<evidence type="ECO:0000313" key="1">
    <source>
        <dbReference type="EMBL" id="KRZ00617.1"/>
    </source>
</evidence>
<dbReference type="AlphaFoldDB" id="A0A0V1GR76"/>
<accession>A0A0V1GR76</accession>
<dbReference type="EMBL" id="JYDP01000170">
    <property type="protein sequence ID" value="KRZ04211.1"/>
    <property type="molecule type" value="Genomic_DNA"/>
</dbReference>
<reference evidence="1 4" key="1">
    <citation type="submission" date="2015-01" db="EMBL/GenBank/DDBJ databases">
        <title>Evolution of Trichinella species and genotypes.</title>
        <authorList>
            <person name="Korhonen P.K."/>
            <person name="Edoardo P."/>
            <person name="Giuseppe L.R."/>
            <person name="Gasser R.B."/>
        </authorList>
    </citation>
    <scope>NUCLEOTIDE SEQUENCE [LARGE SCALE GENOMIC DNA]</scope>
    <source>
        <strain evidence="1">ISS1029</strain>
    </source>
</reference>
<proteinExistence type="predicted"/>
<evidence type="ECO:0000313" key="3">
    <source>
        <dbReference type="EMBL" id="KRZ04211.1"/>
    </source>
</evidence>
<evidence type="ECO:0000313" key="2">
    <source>
        <dbReference type="EMBL" id="KRZ03402.1"/>
    </source>
</evidence>
<gene>
    <name evidence="2" type="ORF">T11_3446</name>
    <name evidence="1" type="ORF">T11_6535</name>
    <name evidence="3" type="ORF">T11_9048</name>
</gene>
<organism evidence="1 4">
    <name type="scientific">Trichinella zimbabwensis</name>
    <dbReference type="NCBI Taxonomy" id="268475"/>
    <lineage>
        <taxon>Eukaryota</taxon>
        <taxon>Metazoa</taxon>
        <taxon>Ecdysozoa</taxon>
        <taxon>Nematoda</taxon>
        <taxon>Enoplea</taxon>
        <taxon>Dorylaimia</taxon>
        <taxon>Trichinellida</taxon>
        <taxon>Trichinellidae</taxon>
        <taxon>Trichinella</taxon>
    </lineage>
</organism>
<name>A0A0V1GR76_9BILA</name>
<comment type="caution">
    <text evidence="1">The sequence shown here is derived from an EMBL/GenBank/DDBJ whole genome shotgun (WGS) entry which is preliminary data.</text>
</comment>
<sequence>MSSDLGDSCLSELSCSRSTDELTLSQCIQHGEGKSQSFDALSRTFAQKLFLHPEDA</sequence>
<dbReference type="EMBL" id="JYDP01000434">
    <property type="protein sequence ID" value="KRZ00617.1"/>
    <property type="molecule type" value="Genomic_DNA"/>
</dbReference>
<dbReference type="EMBL" id="JYDP01000194">
    <property type="protein sequence ID" value="KRZ03402.1"/>
    <property type="molecule type" value="Genomic_DNA"/>
</dbReference>
<protein>
    <submittedName>
        <fullName evidence="1">Uncharacterized protein</fullName>
    </submittedName>
</protein>
<evidence type="ECO:0000313" key="4">
    <source>
        <dbReference type="Proteomes" id="UP000055024"/>
    </source>
</evidence>
<dbReference type="Proteomes" id="UP000055024">
    <property type="component" value="Unassembled WGS sequence"/>
</dbReference>
<keyword evidence="4" id="KW-1185">Reference proteome</keyword>